<evidence type="ECO:0000256" key="4">
    <source>
        <dbReference type="ARBA" id="ARBA00022989"/>
    </source>
</evidence>
<feature type="transmembrane region" description="Helical" evidence="6">
    <location>
        <begin position="717"/>
        <end position="736"/>
    </location>
</feature>
<feature type="domain" description="SSD" evidence="7">
    <location>
        <begin position="264"/>
        <end position="384"/>
    </location>
</feature>
<evidence type="ECO:0000313" key="8">
    <source>
        <dbReference type="EMBL" id="MCQ4334573.1"/>
    </source>
</evidence>
<protein>
    <submittedName>
        <fullName evidence="8">MMPL family transporter</fullName>
    </submittedName>
</protein>
<evidence type="ECO:0000256" key="2">
    <source>
        <dbReference type="ARBA" id="ARBA00022475"/>
    </source>
</evidence>
<sequence>MVTALGERVRDRLAATGRYAAQNQKQVFAIVAVTALLALAVGLAGVQMSMGMTLYIDDDSATMHDWETLKDDFETGNNVFVLVESDRPHDPETIRAIDRLDSRYSSNVKDVERVTSLADVVRAGNGGTIPETEAGVERAIDRVESRNPESAAMVDRLQPETGTTVILVSYGEVDRFDRGAFLPTRGADVIYSEIDSETEAAVTPPGVSITVTGQPVFENAAFGLMLPEMIGLFAGAFALIFGVVYAVMRRKVERGWHVLLPLGTAMTALVYMFGAMGALGYDFNAIMLGVMPIALGLGIDYGLQIHTRYVEERHGGDSPTEAAAMATRTTGRALLIAMGTTVVGLGSLLVSAVPPVRQFGVTSALAVLAAMILSVTLLPALLVRYDRGGYGNEGDERVGSGPEDDRLEAATRRFTTNVTGGRPLLTLFLAVLLVSGGAYAYPQVEPKEEMMDFWPQDLEEKNDMERLADTVESPKVIYVLIETDRAYTPETFREIATYQRLMLENDRVNSVQSPVTRVQLANGGRIPETEAELDRHLGAGSDGSELAVSRPPDENPSTVLVTFYVDDIEGEIVRTLIGEFEGNAELAVEGADDVQVTGKPVLNRNVIENVTAGLTPMTLLSFGLGLVFLSLAFLSPRIAVTLIASVAGSAALLVTGAMYVLSIPWNPLTITMSSLTLGIGVDYGIHLFERYEFEIESHGVDRLTAASTAVSKLSRPIIGSSFTTIFGFGVLTISRFPVLANFGKTTVLAIAFSLLTAFTVLPAALTVVHLVDRTSTDTDPDASDE</sequence>
<feature type="transmembrane region" description="Helical" evidence="6">
    <location>
        <begin position="285"/>
        <end position="303"/>
    </location>
</feature>
<dbReference type="Pfam" id="PF03176">
    <property type="entry name" value="MMPL"/>
    <property type="match status" value="2"/>
</dbReference>
<dbReference type="InterPro" id="IPR050545">
    <property type="entry name" value="Mycobact_MmpL"/>
</dbReference>
<feature type="transmembrane region" description="Helical" evidence="6">
    <location>
        <begin position="27"/>
        <end position="46"/>
    </location>
</feature>
<accession>A0A9R1D7C2</accession>
<gene>
    <name evidence="8" type="ORF">KM295_14030</name>
</gene>
<keyword evidence="9" id="KW-1185">Reference proteome</keyword>
<dbReference type="PANTHER" id="PTHR33406">
    <property type="entry name" value="MEMBRANE PROTEIN MJ1562-RELATED"/>
    <property type="match status" value="1"/>
</dbReference>
<dbReference type="PANTHER" id="PTHR33406:SF13">
    <property type="entry name" value="MEMBRANE PROTEIN YDFJ"/>
    <property type="match status" value="1"/>
</dbReference>
<keyword evidence="2" id="KW-1003">Cell membrane</keyword>
<feature type="transmembrane region" description="Helical" evidence="6">
    <location>
        <begin position="423"/>
        <end position="441"/>
    </location>
</feature>
<evidence type="ECO:0000256" key="5">
    <source>
        <dbReference type="ARBA" id="ARBA00023136"/>
    </source>
</evidence>
<feature type="transmembrane region" description="Helical" evidence="6">
    <location>
        <begin position="641"/>
        <end position="665"/>
    </location>
</feature>
<dbReference type="RefSeq" id="WP_256030630.1">
    <property type="nucleotide sequence ID" value="NZ_JAHLKM010000029.1"/>
</dbReference>
<evidence type="ECO:0000256" key="6">
    <source>
        <dbReference type="SAM" id="Phobius"/>
    </source>
</evidence>
<keyword evidence="5 6" id="KW-0472">Membrane</keyword>
<feature type="domain" description="SSD" evidence="7">
    <location>
        <begin position="638"/>
        <end position="767"/>
    </location>
</feature>
<feature type="transmembrane region" description="Helical" evidence="6">
    <location>
        <begin position="333"/>
        <end position="353"/>
    </location>
</feature>
<dbReference type="AlphaFoldDB" id="A0A9R1D7C2"/>
<feature type="transmembrane region" description="Helical" evidence="6">
    <location>
        <begin position="259"/>
        <end position="279"/>
    </location>
</feature>
<evidence type="ECO:0000256" key="3">
    <source>
        <dbReference type="ARBA" id="ARBA00022692"/>
    </source>
</evidence>
<evidence type="ECO:0000259" key="7">
    <source>
        <dbReference type="PROSITE" id="PS50156"/>
    </source>
</evidence>
<feature type="transmembrane region" description="Helical" evidence="6">
    <location>
        <begin position="748"/>
        <end position="771"/>
    </location>
</feature>
<feature type="transmembrane region" description="Helical" evidence="6">
    <location>
        <begin position="613"/>
        <end position="634"/>
    </location>
</feature>
<feature type="transmembrane region" description="Helical" evidence="6">
    <location>
        <begin position="229"/>
        <end position="247"/>
    </location>
</feature>
<dbReference type="EMBL" id="JAHLKM010000029">
    <property type="protein sequence ID" value="MCQ4334573.1"/>
    <property type="molecule type" value="Genomic_DNA"/>
</dbReference>
<comment type="subcellular location">
    <subcellularLocation>
        <location evidence="1">Cell membrane</location>
        <topology evidence="1">Multi-pass membrane protein</topology>
    </subcellularLocation>
</comment>
<keyword evidence="4 6" id="KW-1133">Transmembrane helix</keyword>
<reference evidence="8" key="1">
    <citation type="journal article" date="2023" name="Front. Microbiol.">
        <title>Genomic-based phylogenetic and metabolic analyses of the genus Natronomonas, and description of Natronomonas aquatica sp. nov.</title>
        <authorList>
            <person name="Garcia-Roldan A."/>
            <person name="Duran-Viseras A."/>
            <person name="de la Haba R.R."/>
            <person name="Corral P."/>
            <person name="Sanchez-Porro C."/>
            <person name="Ventosa A."/>
        </authorList>
    </citation>
    <scope>NUCLEOTIDE SEQUENCE</scope>
    <source>
        <strain evidence="8">F2-12</strain>
    </source>
</reference>
<organism evidence="8 9">
    <name type="scientific">Natronomonas aquatica</name>
    <dbReference type="NCBI Taxonomy" id="2841590"/>
    <lineage>
        <taxon>Archaea</taxon>
        <taxon>Methanobacteriati</taxon>
        <taxon>Methanobacteriota</taxon>
        <taxon>Stenosarchaea group</taxon>
        <taxon>Halobacteria</taxon>
        <taxon>Halobacteriales</taxon>
        <taxon>Natronomonadaceae</taxon>
        <taxon>Natronomonas</taxon>
    </lineage>
</organism>
<dbReference type="Proteomes" id="UP001139494">
    <property type="component" value="Unassembled WGS sequence"/>
</dbReference>
<feature type="transmembrane region" description="Helical" evidence="6">
    <location>
        <begin position="359"/>
        <end position="383"/>
    </location>
</feature>
<proteinExistence type="predicted"/>
<dbReference type="Gene3D" id="1.20.1640.10">
    <property type="entry name" value="Multidrug efflux transporter AcrB transmembrane domain"/>
    <property type="match status" value="2"/>
</dbReference>
<evidence type="ECO:0000256" key="1">
    <source>
        <dbReference type="ARBA" id="ARBA00004651"/>
    </source>
</evidence>
<evidence type="ECO:0000313" key="9">
    <source>
        <dbReference type="Proteomes" id="UP001139494"/>
    </source>
</evidence>
<dbReference type="InterPro" id="IPR004869">
    <property type="entry name" value="MMPL_dom"/>
</dbReference>
<name>A0A9R1D7C2_9EURY</name>
<dbReference type="PROSITE" id="PS50156">
    <property type="entry name" value="SSD"/>
    <property type="match status" value="2"/>
</dbReference>
<dbReference type="InterPro" id="IPR000731">
    <property type="entry name" value="SSD"/>
</dbReference>
<dbReference type="SUPFAM" id="SSF82866">
    <property type="entry name" value="Multidrug efflux transporter AcrB transmembrane domain"/>
    <property type="match status" value="2"/>
</dbReference>
<dbReference type="GO" id="GO:0005886">
    <property type="term" value="C:plasma membrane"/>
    <property type="evidence" value="ECO:0007669"/>
    <property type="project" value="UniProtKB-SubCell"/>
</dbReference>
<comment type="caution">
    <text evidence="8">The sequence shown here is derived from an EMBL/GenBank/DDBJ whole genome shotgun (WGS) entry which is preliminary data.</text>
</comment>
<keyword evidence="3 6" id="KW-0812">Transmembrane</keyword>